<reference evidence="2" key="1">
    <citation type="submission" date="2018-05" db="EMBL/GenBank/DDBJ databases">
        <authorList>
            <person name="Lanie J.A."/>
            <person name="Ng W.-L."/>
            <person name="Kazmierczak K.M."/>
            <person name="Andrzejewski T.M."/>
            <person name="Davidsen T.M."/>
            <person name="Wayne K.J."/>
            <person name="Tettelin H."/>
            <person name="Glass J.I."/>
            <person name="Rusch D."/>
            <person name="Podicherti R."/>
            <person name="Tsui H.-C.T."/>
            <person name="Winkler M.E."/>
        </authorList>
    </citation>
    <scope>NUCLEOTIDE SEQUENCE</scope>
</reference>
<dbReference type="AlphaFoldDB" id="A0A382YT13"/>
<keyword evidence="1" id="KW-1133">Transmembrane helix</keyword>
<gene>
    <name evidence="2" type="ORF">METZ01_LOCUS438839</name>
</gene>
<organism evidence="2">
    <name type="scientific">marine metagenome</name>
    <dbReference type="NCBI Taxonomy" id="408172"/>
    <lineage>
        <taxon>unclassified sequences</taxon>
        <taxon>metagenomes</taxon>
        <taxon>ecological metagenomes</taxon>
    </lineage>
</organism>
<sequence>MASGQRLSGLQVLYICVFVALFLWLGGFL</sequence>
<dbReference type="EMBL" id="UINC01178038">
    <property type="protein sequence ID" value="SVD85985.1"/>
    <property type="molecule type" value="Genomic_DNA"/>
</dbReference>
<keyword evidence="1" id="KW-0472">Membrane</keyword>
<proteinExistence type="predicted"/>
<feature type="transmembrane region" description="Helical" evidence="1">
    <location>
        <begin position="12"/>
        <end position="28"/>
    </location>
</feature>
<feature type="non-terminal residue" evidence="2">
    <location>
        <position position="29"/>
    </location>
</feature>
<evidence type="ECO:0000256" key="1">
    <source>
        <dbReference type="SAM" id="Phobius"/>
    </source>
</evidence>
<evidence type="ECO:0000313" key="2">
    <source>
        <dbReference type="EMBL" id="SVD85985.1"/>
    </source>
</evidence>
<name>A0A382YT13_9ZZZZ</name>
<keyword evidence="1" id="KW-0812">Transmembrane</keyword>
<accession>A0A382YT13</accession>
<protein>
    <submittedName>
        <fullName evidence="2">Uncharacterized protein</fullName>
    </submittedName>
</protein>